<keyword evidence="1 11" id="KW-1003">Cell membrane</keyword>
<dbReference type="Pfam" id="PF00912">
    <property type="entry name" value="Transgly"/>
    <property type="match status" value="2"/>
</dbReference>
<keyword evidence="2 11" id="KW-0997">Cell inner membrane</keyword>
<dbReference type="GO" id="GO:0008955">
    <property type="term" value="F:peptidoglycan glycosyltransferase activity"/>
    <property type="evidence" value="ECO:0007669"/>
    <property type="project" value="UniProtKB-UniRule"/>
</dbReference>
<keyword evidence="6 11" id="KW-0133">Cell shape</keyword>
<evidence type="ECO:0000256" key="11">
    <source>
        <dbReference type="HAMAP-Rule" id="MF_00766"/>
    </source>
</evidence>
<protein>
    <recommendedName>
        <fullName evidence="11">Biosynthetic peptidoglycan transglycosylase</fullName>
        <ecNumber evidence="11">2.4.99.28</ecNumber>
    </recommendedName>
    <alternativeName>
        <fullName evidence="11">Glycan polymerase</fullName>
    </alternativeName>
    <alternativeName>
        <fullName evidence="11">Peptidoglycan glycosyltransferase MtgA</fullName>
        <shortName evidence="11">PGT</shortName>
    </alternativeName>
</protein>
<keyword evidence="10 11" id="KW-0961">Cell wall biogenesis/degradation</keyword>
<evidence type="ECO:0000256" key="5">
    <source>
        <dbReference type="ARBA" id="ARBA00022692"/>
    </source>
</evidence>
<dbReference type="PANTHER" id="PTHR30400">
    <property type="entry name" value="MONOFUNCTIONAL BIOSYNTHETIC PEPTIDOGLYCAN TRANSGLYCOSYLASE"/>
    <property type="match status" value="1"/>
</dbReference>
<evidence type="ECO:0000313" key="13">
    <source>
        <dbReference type="EMBL" id="TCP17496.1"/>
    </source>
</evidence>
<dbReference type="EMBL" id="SLXH01000012">
    <property type="protein sequence ID" value="TCP17496.1"/>
    <property type="molecule type" value="Genomic_DNA"/>
</dbReference>
<evidence type="ECO:0000256" key="2">
    <source>
        <dbReference type="ARBA" id="ARBA00022519"/>
    </source>
</evidence>
<dbReference type="AlphaFoldDB" id="A0A4V2SJZ0"/>
<evidence type="ECO:0000256" key="6">
    <source>
        <dbReference type="ARBA" id="ARBA00022960"/>
    </source>
</evidence>
<evidence type="ECO:0000256" key="1">
    <source>
        <dbReference type="ARBA" id="ARBA00022475"/>
    </source>
</evidence>
<dbReference type="GO" id="GO:0009252">
    <property type="term" value="P:peptidoglycan biosynthetic process"/>
    <property type="evidence" value="ECO:0007669"/>
    <property type="project" value="UniProtKB-UniRule"/>
</dbReference>
<keyword evidence="5 11" id="KW-0812">Transmembrane</keyword>
<dbReference type="GO" id="GO:0016763">
    <property type="term" value="F:pentosyltransferase activity"/>
    <property type="evidence" value="ECO:0007669"/>
    <property type="project" value="InterPro"/>
</dbReference>
<comment type="caution">
    <text evidence="13">The sequence shown here is derived from an EMBL/GenBank/DDBJ whole genome shotgun (WGS) entry which is preliminary data.</text>
</comment>
<proteinExistence type="inferred from homology"/>
<dbReference type="InterPro" id="IPR023346">
    <property type="entry name" value="Lysozyme-like_dom_sf"/>
</dbReference>
<feature type="domain" description="Glycosyl transferase family 51" evidence="12">
    <location>
        <begin position="57"/>
        <end position="104"/>
    </location>
</feature>
<dbReference type="GO" id="GO:0071555">
    <property type="term" value="P:cell wall organization"/>
    <property type="evidence" value="ECO:0007669"/>
    <property type="project" value="UniProtKB-KW"/>
</dbReference>
<dbReference type="OrthoDB" id="9766909at2"/>
<evidence type="ECO:0000256" key="9">
    <source>
        <dbReference type="ARBA" id="ARBA00023136"/>
    </source>
</evidence>
<comment type="pathway">
    <text evidence="11">Cell wall biogenesis; peptidoglycan biosynthesis.</text>
</comment>
<feature type="domain" description="Glycosyl transferase family 51" evidence="12">
    <location>
        <begin position="134"/>
        <end position="249"/>
    </location>
</feature>
<evidence type="ECO:0000256" key="4">
    <source>
        <dbReference type="ARBA" id="ARBA00022679"/>
    </source>
</evidence>
<dbReference type="RefSeq" id="WP_119013065.1">
    <property type="nucleotide sequence ID" value="NZ_QXNC01000012.1"/>
</dbReference>
<sequence>MQALLRWLALVACATLALQLFFVARIAAMAWINPTSTTFQRSEAWAQLADSGRLHWRQQWVPYAQISDHLKRAVIASEDDGFVNHDGVEWNAIEKAWEKNARAEALAAQKEAALPPAQRAKAAAAPPAPARAPKVVGGSTITQQLAKNLLLSGERTLLRKGQEFVLTLALEQLLSKQRILEIYLNNVEWGDGVFGAEATAQHYFGKSAARLSAAEAARLAVMLPAPKRFEKLPQSAYLLGRARTILRRMGSASLP</sequence>
<keyword evidence="4 11" id="KW-0808">Transferase</keyword>
<comment type="subcellular location">
    <subcellularLocation>
        <location evidence="11">Cell inner membrane</location>
        <topology evidence="11">Single-pass membrane protein</topology>
    </subcellularLocation>
</comment>
<dbReference type="GO" id="GO:0008360">
    <property type="term" value="P:regulation of cell shape"/>
    <property type="evidence" value="ECO:0007669"/>
    <property type="project" value="UniProtKB-KW"/>
</dbReference>
<dbReference type="GO" id="GO:0009274">
    <property type="term" value="C:peptidoglycan-based cell wall"/>
    <property type="evidence" value="ECO:0007669"/>
    <property type="project" value="InterPro"/>
</dbReference>
<comment type="function">
    <text evidence="11">Peptidoglycan polymerase that catalyzes glycan chain elongation from lipid-linked precursors.</text>
</comment>
<dbReference type="HAMAP" id="MF_00766">
    <property type="entry name" value="PGT_MtgA"/>
    <property type="match status" value="1"/>
</dbReference>
<accession>A0A4V2SJZ0</accession>
<evidence type="ECO:0000259" key="12">
    <source>
        <dbReference type="Pfam" id="PF00912"/>
    </source>
</evidence>
<keyword evidence="3 11" id="KW-0328">Glycosyltransferase</keyword>
<organism evidence="13 14">
    <name type="scientific">Simplicispira metamorpha</name>
    <dbReference type="NCBI Taxonomy" id="80881"/>
    <lineage>
        <taxon>Bacteria</taxon>
        <taxon>Pseudomonadati</taxon>
        <taxon>Pseudomonadota</taxon>
        <taxon>Betaproteobacteria</taxon>
        <taxon>Burkholderiales</taxon>
        <taxon>Comamonadaceae</taxon>
        <taxon>Simplicispira</taxon>
    </lineage>
</organism>
<keyword evidence="14" id="KW-1185">Reference proteome</keyword>
<gene>
    <name evidence="11" type="primary">mtgA</name>
    <name evidence="13" type="ORF">EV674_11253</name>
</gene>
<dbReference type="InterPro" id="IPR011812">
    <property type="entry name" value="Pep_trsgly"/>
</dbReference>
<evidence type="ECO:0000256" key="8">
    <source>
        <dbReference type="ARBA" id="ARBA00022989"/>
    </source>
</evidence>
<comment type="similarity">
    <text evidence="11">Belongs to the glycosyltransferase 51 family.</text>
</comment>
<evidence type="ECO:0000256" key="3">
    <source>
        <dbReference type="ARBA" id="ARBA00022676"/>
    </source>
</evidence>
<dbReference type="SUPFAM" id="SSF53955">
    <property type="entry name" value="Lysozyme-like"/>
    <property type="match status" value="1"/>
</dbReference>
<dbReference type="InterPro" id="IPR001264">
    <property type="entry name" value="Glyco_trans_51"/>
</dbReference>
<keyword evidence="8 11" id="KW-1133">Transmembrane helix</keyword>
<dbReference type="InterPro" id="IPR036950">
    <property type="entry name" value="PBP_transglycosylase"/>
</dbReference>
<dbReference type="PANTHER" id="PTHR30400:SF0">
    <property type="entry name" value="BIOSYNTHETIC PEPTIDOGLYCAN TRANSGLYCOSYLASE"/>
    <property type="match status" value="1"/>
</dbReference>
<dbReference type="GO" id="GO:0005886">
    <property type="term" value="C:plasma membrane"/>
    <property type="evidence" value="ECO:0007669"/>
    <property type="project" value="UniProtKB-SubCell"/>
</dbReference>
<dbReference type="UniPathway" id="UPA00219"/>
<evidence type="ECO:0000256" key="10">
    <source>
        <dbReference type="ARBA" id="ARBA00023316"/>
    </source>
</evidence>
<keyword evidence="7 11" id="KW-0573">Peptidoglycan synthesis</keyword>
<dbReference type="EC" id="2.4.99.28" evidence="11"/>
<dbReference type="Proteomes" id="UP000295182">
    <property type="component" value="Unassembled WGS sequence"/>
</dbReference>
<dbReference type="Gene3D" id="1.10.3810.10">
    <property type="entry name" value="Biosynthetic peptidoglycan transglycosylase-like"/>
    <property type="match status" value="1"/>
</dbReference>
<evidence type="ECO:0000313" key="14">
    <source>
        <dbReference type="Proteomes" id="UP000295182"/>
    </source>
</evidence>
<evidence type="ECO:0000256" key="7">
    <source>
        <dbReference type="ARBA" id="ARBA00022984"/>
    </source>
</evidence>
<keyword evidence="9 11" id="KW-0472">Membrane</keyword>
<name>A0A4V2SJZ0_9BURK</name>
<reference evidence="13 14" key="1">
    <citation type="submission" date="2019-03" db="EMBL/GenBank/DDBJ databases">
        <title>Genomic Encyclopedia of Type Strains, Phase IV (KMG-IV): sequencing the most valuable type-strain genomes for metagenomic binning, comparative biology and taxonomic classification.</title>
        <authorList>
            <person name="Goeker M."/>
        </authorList>
    </citation>
    <scope>NUCLEOTIDE SEQUENCE [LARGE SCALE GENOMIC DNA]</scope>
    <source>
        <strain evidence="13 14">DSM 1837</strain>
    </source>
</reference>
<comment type="catalytic activity">
    <reaction evidence="11">
        <text>[GlcNAc-(1-&gt;4)-Mur2Ac(oyl-L-Ala-gamma-D-Glu-L-Lys-D-Ala-D-Ala)](n)-di-trans,octa-cis-undecaprenyl diphosphate + beta-D-GlcNAc-(1-&gt;4)-Mur2Ac(oyl-L-Ala-gamma-D-Glu-L-Lys-D-Ala-D-Ala)-di-trans,octa-cis-undecaprenyl diphosphate = [GlcNAc-(1-&gt;4)-Mur2Ac(oyl-L-Ala-gamma-D-Glu-L-Lys-D-Ala-D-Ala)](n+1)-di-trans,octa-cis-undecaprenyl diphosphate + di-trans,octa-cis-undecaprenyl diphosphate + H(+)</text>
        <dbReference type="Rhea" id="RHEA:23708"/>
        <dbReference type="Rhea" id="RHEA-COMP:9602"/>
        <dbReference type="Rhea" id="RHEA-COMP:9603"/>
        <dbReference type="ChEBI" id="CHEBI:15378"/>
        <dbReference type="ChEBI" id="CHEBI:58405"/>
        <dbReference type="ChEBI" id="CHEBI:60033"/>
        <dbReference type="ChEBI" id="CHEBI:78435"/>
        <dbReference type="EC" id="2.4.99.28"/>
    </reaction>
</comment>